<name>A0A0N5AD72_9BILA</name>
<organism evidence="1 2">
    <name type="scientific">Syphacia muris</name>
    <dbReference type="NCBI Taxonomy" id="451379"/>
    <lineage>
        <taxon>Eukaryota</taxon>
        <taxon>Metazoa</taxon>
        <taxon>Ecdysozoa</taxon>
        <taxon>Nematoda</taxon>
        <taxon>Chromadorea</taxon>
        <taxon>Rhabditida</taxon>
        <taxon>Spirurina</taxon>
        <taxon>Oxyuridomorpha</taxon>
        <taxon>Oxyuroidea</taxon>
        <taxon>Oxyuridae</taxon>
        <taxon>Syphacia</taxon>
    </lineage>
</organism>
<dbReference type="Proteomes" id="UP000046393">
    <property type="component" value="Unplaced"/>
</dbReference>
<dbReference type="AlphaFoldDB" id="A0A0N5AD72"/>
<reference evidence="2" key="1">
    <citation type="submission" date="2017-02" db="UniProtKB">
        <authorList>
            <consortium name="WormBaseParasite"/>
        </authorList>
    </citation>
    <scope>IDENTIFICATION</scope>
</reference>
<dbReference type="WBParaSite" id="SMUV_0000210901-mRNA-1">
    <property type="protein sequence ID" value="SMUV_0000210901-mRNA-1"/>
    <property type="gene ID" value="SMUV_0000210901"/>
</dbReference>
<sequence length="74" mass="8396">MEHKCADSFIWKSLWRYHLHCCILRAITGNKGDIRYNFAHMAATFYTGGNEDVIPVPLARLNSADVGLNKCLNI</sequence>
<evidence type="ECO:0000313" key="1">
    <source>
        <dbReference type="Proteomes" id="UP000046393"/>
    </source>
</evidence>
<keyword evidence="1" id="KW-1185">Reference proteome</keyword>
<evidence type="ECO:0000313" key="2">
    <source>
        <dbReference type="WBParaSite" id="SMUV_0000210901-mRNA-1"/>
    </source>
</evidence>
<proteinExistence type="predicted"/>
<protein>
    <submittedName>
        <fullName evidence="2">Uncharacterized protein</fullName>
    </submittedName>
</protein>
<accession>A0A0N5AD72</accession>